<evidence type="ECO:0000313" key="2">
    <source>
        <dbReference type="EMBL" id="OWR41328.1"/>
    </source>
</evidence>
<comment type="caution">
    <text evidence="2">The sequence shown here is derived from an EMBL/GenBank/DDBJ whole genome shotgun (WGS) entry which is preliminary data.</text>
</comment>
<dbReference type="EMBL" id="AGBW02014619">
    <property type="protein sequence ID" value="OWR41328.1"/>
    <property type="molecule type" value="Genomic_DNA"/>
</dbReference>
<dbReference type="InParanoid" id="A0A212EIM9"/>
<dbReference type="KEGG" id="dpl:KGM_201249B"/>
<keyword evidence="3" id="KW-1185">Reference proteome</keyword>
<protein>
    <submittedName>
        <fullName evidence="2">Uncharacterized protein</fullName>
    </submittedName>
</protein>
<feature type="non-terminal residue" evidence="2">
    <location>
        <position position="1"/>
    </location>
</feature>
<dbReference type="Proteomes" id="UP000007151">
    <property type="component" value="Unassembled WGS sequence"/>
</dbReference>
<evidence type="ECO:0000256" key="1">
    <source>
        <dbReference type="SAM" id="MobiDB-lite"/>
    </source>
</evidence>
<sequence>MVLYKGRVVDVGALVSAGARWAGTRASLEAALANVTSQLRAARAASAATQRAERGAQAQLADLVATLAAARARITSLTASSKIFHSALKSIQTKVEAVVNIKYEDDDVVEVVNGPSKTYREENVTKEEKSEPGTEERKENKSDVKNEELIKIDDARDAKDSDAADNMDIDRE</sequence>
<dbReference type="AlphaFoldDB" id="A0A212EIM9"/>
<proteinExistence type="predicted"/>
<gene>
    <name evidence="2" type="ORF">KGM_201249B</name>
</gene>
<feature type="compositionally biased region" description="Basic and acidic residues" evidence="1">
    <location>
        <begin position="118"/>
        <end position="172"/>
    </location>
</feature>
<accession>A0A212EIM9</accession>
<name>A0A212EIM9_DANPL</name>
<evidence type="ECO:0000313" key="3">
    <source>
        <dbReference type="Proteomes" id="UP000007151"/>
    </source>
</evidence>
<reference evidence="2 3" key="1">
    <citation type="journal article" date="2011" name="Cell">
        <title>The monarch butterfly genome yields insights into long-distance migration.</title>
        <authorList>
            <person name="Zhan S."/>
            <person name="Merlin C."/>
            <person name="Boore J.L."/>
            <person name="Reppert S.M."/>
        </authorList>
    </citation>
    <scope>NUCLEOTIDE SEQUENCE [LARGE SCALE GENOMIC DNA]</scope>
    <source>
        <strain evidence="2">F-2</strain>
    </source>
</reference>
<organism evidence="2 3">
    <name type="scientific">Danaus plexippus plexippus</name>
    <dbReference type="NCBI Taxonomy" id="278856"/>
    <lineage>
        <taxon>Eukaryota</taxon>
        <taxon>Metazoa</taxon>
        <taxon>Ecdysozoa</taxon>
        <taxon>Arthropoda</taxon>
        <taxon>Hexapoda</taxon>
        <taxon>Insecta</taxon>
        <taxon>Pterygota</taxon>
        <taxon>Neoptera</taxon>
        <taxon>Endopterygota</taxon>
        <taxon>Lepidoptera</taxon>
        <taxon>Glossata</taxon>
        <taxon>Ditrysia</taxon>
        <taxon>Papilionoidea</taxon>
        <taxon>Nymphalidae</taxon>
        <taxon>Danainae</taxon>
        <taxon>Danaini</taxon>
        <taxon>Danaina</taxon>
        <taxon>Danaus</taxon>
        <taxon>Danaus</taxon>
    </lineage>
</organism>
<feature type="region of interest" description="Disordered" evidence="1">
    <location>
        <begin position="114"/>
        <end position="172"/>
    </location>
</feature>
<dbReference type="STRING" id="278856.A0A212EIM9"/>